<sequence>MFTMRAMHATDARANFAEVLDAATEDNDEVIITRSGGKAPAVVISLAEYSALKETNYLLSNPTMARRLLDSIANVDAGRTEVHELIDVADEADDDL</sequence>
<dbReference type="InterPro" id="IPR051405">
    <property type="entry name" value="phD/YefM_antitoxin"/>
</dbReference>
<comment type="caution">
    <text evidence="3">The sequence shown here is derived from an EMBL/GenBank/DDBJ whole genome shotgun (WGS) entry which is preliminary data.</text>
</comment>
<dbReference type="PANTHER" id="PTHR33713:SF6">
    <property type="entry name" value="ANTITOXIN YEFM"/>
    <property type="match status" value="1"/>
</dbReference>
<dbReference type="InterPro" id="IPR006442">
    <property type="entry name" value="Antitoxin_Phd/YefM"/>
</dbReference>
<dbReference type="EMBL" id="QZFU01000045">
    <property type="protein sequence ID" value="RJO69199.1"/>
    <property type="molecule type" value="Genomic_DNA"/>
</dbReference>
<evidence type="ECO:0000256" key="2">
    <source>
        <dbReference type="RuleBase" id="RU362080"/>
    </source>
</evidence>
<evidence type="ECO:0000313" key="3">
    <source>
        <dbReference type="EMBL" id="RJO69199.1"/>
    </source>
</evidence>
<dbReference type="PANTHER" id="PTHR33713">
    <property type="entry name" value="ANTITOXIN YAFN-RELATED"/>
    <property type="match status" value="1"/>
</dbReference>
<accession>A0A3A4JTB8</accession>
<protein>
    <recommendedName>
        <fullName evidence="2">Antitoxin</fullName>
    </recommendedName>
</protein>
<dbReference type="OrthoDB" id="9802003at2"/>
<proteinExistence type="inferred from homology"/>
<dbReference type="NCBIfam" id="TIGR01552">
    <property type="entry name" value="phd_fam"/>
    <property type="match status" value="1"/>
</dbReference>
<dbReference type="Proteomes" id="UP000266677">
    <property type="component" value="Unassembled WGS sequence"/>
</dbReference>
<evidence type="ECO:0000313" key="4">
    <source>
        <dbReference type="Proteomes" id="UP000266677"/>
    </source>
</evidence>
<dbReference type="Pfam" id="PF02604">
    <property type="entry name" value="PhdYeFM_antitox"/>
    <property type="match status" value="1"/>
</dbReference>
<organism evidence="3 4">
    <name type="scientific">Nocardia panacis</name>
    <dbReference type="NCBI Taxonomy" id="2340916"/>
    <lineage>
        <taxon>Bacteria</taxon>
        <taxon>Bacillati</taxon>
        <taxon>Actinomycetota</taxon>
        <taxon>Actinomycetes</taxon>
        <taxon>Mycobacteriales</taxon>
        <taxon>Nocardiaceae</taxon>
        <taxon>Nocardia</taxon>
    </lineage>
</organism>
<evidence type="ECO:0000256" key="1">
    <source>
        <dbReference type="ARBA" id="ARBA00009981"/>
    </source>
</evidence>
<dbReference type="SUPFAM" id="SSF143120">
    <property type="entry name" value="YefM-like"/>
    <property type="match status" value="1"/>
</dbReference>
<reference evidence="3 4" key="1">
    <citation type="submission" date="2018-09" db="EMBL/GenBank/DDBJ databases">
        <title>YIM PH21274 draft genome.</title>
        <authorList>
            <person name="Miao C."/>
        </authorList>
    </citation>
    <scope>NUCLEOTIDE SEQUENCE [LARGE SCALE GENOMIC DNA]</scope>
    <source>
        <strain evidence="3 4">YIM PH 21724</strain>
    </source>
</reference>
<dbReference type="Gene3D" id="3.40.1620.10">
    <property type="entry name" value="YefM-like domain"/>
    <property type="match status" value="1"/>
</dbReference>
<dbReference type="InterPro" id="IPR036165">
    <property type="entry name" value="YefM-like_sf"/>
</dbReference>
<keyword evidence="4" id="KW-1185">Reference proteome</keyword>
<comment type="function">
    <text evidence="2">Antitoxin component of a type II toxin-antitoxin (TA) system.</text>
</comment>
<gene>
    <name evidence="3" type="ORF">D5S18_31565</name>
</gene>
<dbReference type="AlphaFoldDB" id="A0A3A4JTB8"/>
<name>A0A3A4JTB8_9NOCA</name>
<comment type="similarity">
    <text evidence="1 2">Belongs to the phD/YefM antitoxin family.</text>
</comment>
<dbReference type="Gene3D" id="1.10.1220.170">
    <property type="match status" value="1"/>
</dbReference>